<evidence type="ECO:0000313" key="2">
    <source>
        <dbReference type="EMBL" id="KAL2836770.1"/>
    </source>
</evidence>
<comment type="caution">
    <text evidence="2">The sequence shown here is derived from an EMBL/GenBank/DDBJ whole genome shotgun (WGS) entry which is preliminary data.</text>
</comment>
<dbReference type="EMBL" id="JBFXLU010000172">
    <property type="protein sequence ID" value="KAL2836770.1"/>
    <property type="molecule type" value="Genomic_DNA"/>
</dbReference>
<dbReference type="InterPro" id="IPR003615">
    <property type="entry name" value="HNH_nuc"/>
</dbReference>
<dbReference type="Pfam" id="PF13391">
    <property type="entry name" value="HNH_2"/>
    <property type="match status" value="1"/>
</dbReference>
<evidence type="ECO:0000313" key="3">
    <source>
        <dbReference type="Proteomes" id="UP001610446"/>
    </source>
</evidence>
<evidence type="ECO:0000259" key="1">
    <source>
        <dbReference type="Pfam" id="PF13391"/>
    </source>
</evidence>
<gene>
    <name evidence="2" type="ORF">BJY01DRAFT_52251</name>
</gene>
<proteinExistence type="predicted"/>
<sequence length="129" mass="14844">MLKATHIFPVAMHESWVRNGYESWIREDPDDYEEEGNSLVAPDELFSPQNGLLLDVAAKHMWDLFRLTVDPDDGYRCVVLCEDTRNQGGKTLNLTARDEKRLDRVSLECLRWHCHQSVLTVVRGLGEMA</sequence>
<reference evidence="2 3" key="1">
    <citation type="submission" date="2024-07" db="EMBL/GenBank/DDBJ databases">
        <title>Section-level genome sequencing and comparative genomics of Aspergillus sections Usti and Cavernicolus.</title>
        <authorList>
            <consortium name="Lawrence Berkeley National Laboratory"/>
            <person name="Nybo J.L."/>
            <person name="Vesth T.C."/>
            <person name="Theobald S."/>
            <person name="Frisvad J.C."/>
            <person name="Larsen T.O."/>
            <person name="Kjaerboelling I."/>
            <person name="Rothschild-Mancinelli K."/>
            <person name="Lyhne E.K."/>
            <person name="Kogle M.E."/>
            <person name="Barry K."/>
            <person name="Clum A."/>
            <person name="Na H."/>
            <person name="Ledsgaard L."/>
            <person name="Lin J."/>
            <person name="Lipzen A."/>
            <person name="Kuo A."/>
            <person name="Riley R."/>
            <person name="Mondo S."/>
            <person name="Labutti K."/>
            <person name="Haridas S."/>
            <person name="Pangalinan J."/>
            <person name="Salamov A.A."/>
            <person name="Simmons B.A."/>
            <person name="Magnuson J.K."/>
            <person name="Chen J."/>
            <person name="Drula E."/>
            <person name="Henrissat B."/>
            <person name="Wiebenga A."/>
            <person name="Lubbers R.J."/>
            <person name="Gomes A.C."/>
            <person name="Makela M.R."/>
            <person name="Stajich J."/>
            <person name="Grigoriev I.V."/>
            <person name="Mortensen U.H."/>
            <person name="De Vries R.P."/>
            <person name="Baker S.E."/>
            <person name="Andersen M.R."/>
        </authorList>
    </citation>
    <scope>NUCLEOTIDE SEQUENCE [LARGE SCALE GENOMIC DNA]</scope>
    <source>
        <strain evidence="2 3">CBS 123904</strain>
    </source>
</reference>
<organism evidence="2 3">
    <name type="scientific">Aspergillus pseudoustus</name>
    <dbReference type="NCBI Taxonomy" id="1810923"/>
    <lineage>
        <taxon>Eukaryota</taxon>
        <taxon>Fungi</taxon>
        <taxon>Dikarya</taxon>
        <taxon>Ascomycota</taxon>
        <taxon>Pezizomycotina</taxon>
        <taxon>Eurotiomycetes</taxon>
        <taxon>Eurotiomycetidae</taxon>
        <taxon>Eurotiales</taxon>
        <taxon>Aspergillaceae</taxon>
        <taxon>Aspergillus</taxon>
        <taxon>Aspergillus subgen. Nidulantes</taxon>
    </lineage>
</organism>
<feature type="domain" description="HNH nuclease" evidence="1">
    <location>
        <begin position="2"/>
        <end position="70"/>
    </location>
</feature>
<accession>A0ABR4J9N9</accession>
<dbReference type="Proteomes" id="UP001610446">
    <property type="component" value="Unassembled WGS sequence"/>
</dbReference>
<protein>
    <recommendedName>
        <fullName evidence="1">HNH nuclease domain-containing protein</fullName>
    </recommendedName>
</protein>
<keyword evidence="3" id="KW-1185">Reference proteome</keyword>
<name>A0ABR4J9N9_9EURO</name>